<dbReference type="PANTHER" id="PTHR44858:SF1">
    <property type="entry name" value="UDP-N-ACETYLGLUCOSAMINE--PEPTIDE N-ACETYLGLUCOSAMINYLTRANSFERASE SPINDLY-RELATED"/>
    <property type="match status" value="1"/>
</dbReference>
<dbReference type="STRING" id="1353158.SAMN04488587_0931"/>
<organism evidence="4 5">
    <name type="scientific">Methanococcoides vulcani</name>
    <dbReference type="NCBI Taxonomy" id="1353158"/>
    <lineage>
        <taxon>Archaea</taxon>
        <taxon>Methanobacteriati</taxon>
        <taxon>Methanobacteriota</taxon>
        <taxon>Stenosarchaea group</taxon>
        <taxon>Methanomicrobia</taxon>
        <taxon>Methanosarcinales</taxon>
        <taxon>Methanosarcinaceae</taxon>
        <taxon>Methanococcoides</taxon>
    </lineage>
</organism>
<dbReference type="RefSeq" id="WP_167879243.1">
    <property type="nucleotide sequence ID" value="NZ_CAAGSJ010000001.1"/>
</dbReference>
<dbReference type="EMBL" id="FOHQ01000002">
    <property type="protein sequence ID" value="SES77749.1"/>
    <property type="molecule type" value="Genomic_DNA"/>
</dbReference>
<dbReference type="AlphaFoldDB" id="A0A1H9Z8B4"/>
<evidence type="ECO:0000313" key="5">
    <source>
        <dbReference type="Proteomes" id="UP000243338"/>
    </source>
</evidence>
<dbReference type="PANTHER" id="PTHR44858">
    <property type="entry name" value="TETRATRICOPEPTIDE REPEAT PROTEIN 6"/>
    <property type="match status" value="1"/>
</dbReference>
<gene>
    <name evidence="4" type="ORF">SAMN04488587_0931</name>
</gene>
<dbReference type="SMART" id="SM00028">
    <property type="entry name" value="TPR"/>
    <property type="match status" value="7"/>
</dbReference>
<evidence type="ECO:0000256" key="1">
    <source>
        <dbReference type="ARBA" id="ARBA00022737"/>
    </source>
</evidence>
<accession>A0A1H9Z8B4</accession>
<reference evidence="5" key="1">
    <citation type="submission" date="2016-10" db="EMBL/GenBank/DDBJ databases">
        <authorList>
            <person name="Varghese N."/>
            <person name="Submissions S."/>
        </authorList>
    </citation>
    <scope>NUCLEOTIDE SEQUENCE [LARGE SCALE GENOMIC DNA]</scope>
    <source>
        <strain evidence="5">SLH 33</strain>
    </source>
</reference>
<feature type="repeat" description="TPR" evidence="3">
    <location>
        <begin position="81"/>
        <end position="114"/>
    </location>
</feature>
<dbReference type="InterPro" id="IPR011990">
    <property type="entry name" value="TPR-like_helical_dom_sf"/>
</dbReference>
<dbReference type="Gene3D" id="1.25.40.10">
    <property type="entry name" value="Tetratricopeptide repeat domain"/>
    <property type="match status" value="3"/>
</dbReference>
<dbReference type="Pfam" id="PF13432">
    <property type="entry name" value="TPR_16"/>
    <property type="match status" value="2"/>
</dbReference>
<dbReference type="Proteomes" id="UP000243338">
    <property type="component" value="Unassembled WGS sequence"/>
</dbReference>
<keyword evidence="5" id="KW-1185">Reference proteome</keyword>
<keyword evidence="1" id="KW-0677">Repeat</keyword>
<evidence type="ECO:0000256" key="2">
    <source>
        <dbReference type="ARBA" id="ARBA00022803"/>
    </source>
</evidence>
<protein>
    <submittedName>
        <fullName evidence="4">Tetratricopeptide repeat-containing protein</fullName>
    </submittedName>
</protein>
<dbReference type="InterPro" id="IPR050498">
    <property type="entry name" value="Ycf3"/>
</dbReference>
<feature type="repeat" description="TPR" evidence="3">
    <location>
        <begin position="264"/>
        <end position="297"/>
    </location>
</feature>
<feature type="repeat" description="TPR" evidence="3">
    <location>
        <begin position="115"/>
        <end position="148"/>
    </location>
</feature>
<sequence>MSENQDNMSPQELADFLLNKVRLLCRERQHEQALDVVEQAIEHAPDPTVAWLIKGQILFGLHLFDEAIEAAEEALKLGDDAEVLKLKGNVLATKGELESALETFNKLAEVATDDADTYFLRGSILAEMGNTDEALANFEHAIELKPDMGHAWYNNAMVLFNLERYGAAIGALDSAIDLMEDATEPIFIKGVAHRRLGQSKDALECFLTAAEIWEMKALVTNSPDAYLDALNAVESAIEIDVTNVDLWRQRGKLLYRLGHKEEAKDILANAAELCVQEDNIADALKTYELLLELEPDNEEAQKAREEITSIA</sequence>
<dbReference type="InterPro" id="IPR019734">
    <property type="entry name" value="TPR_rpt"/>
</dbReference>
<dbReference type="OrthoDB" id="115601at2157"/>
<evidence type="ECO:0000256" key="3">
    <source>
        <dbReference type="PROSITE-ProRule" id="PRU00339"/>
    </source>
</evidence>
<keyword evidence="2 3" id="KW-0802">TPR repeat</keyword>
<name>A0A1H9Z8B4_9EURY</name>
<evidence type="ECO:0000313" key="4">
    <source>
        <dbReference type="EMBL" id="SES77749.1"/>
    </source>
</evidence>
<dbReference type="PROSITE" id="PS50293">
    <property type="entry name" value="TPR_REGION"/>
    <property type="match status" value="1"/>
</dbReference>
<dbReference type="PROSITE" id="PS50005">
    <property type="entry name" value="TPR"/>
    <property type="match status" value="3"/>
</dbReference>
<dbReference type="SUPFAM" id="SSF48452">
    <property type="entry name" value="TPR-like"/>
    <property type="match status" value="2"/>
</dbReference>
<proteinExistence type="predicted"/>